<feature type="compositionally biased region" description="Low complexity" evidence="2">
    <location>
        <begin position="67"/>
        <end position="82"/>
    </location>
</feature>
<dbReference type="PANTHER" id="PTHR33083">
    <property type="entry name" value="EXPRESSED PROTEIN"/>
    <property type="match status" value="1"/>
</dbReference>
<dbReference type="InterPro" id="IPR007608">
    <property type="entry name" value="Senescence_reg_S40"/>
</dbReference>
<protein>
    <recommendedName>
        <fullName evidence="5">Senescence regulator S40</fullName>
    </recommendedName>
</protein>
<gene>
    <name evidence="3" type="ORF">SO802_019226</name>
</gene>
<proteinExistence type="inferred from homology"/>
<accession>A0AAW2CNL4</accession>
<dbReference type="Pfam" id="PF04520">
    <property type="entry name" value="Senescence_reg"/>
    <property type="match status" value="1"/>
</dbReference>
<feature type="compositionally biased region" description="Low complexity" evidence="2">
    <location>
        <begin position="33"/>
        <end position="46"/>
    </location>
</feature>
<dbReference type="EMBL" id="JAZDWU010000006">
    <property type="protein sequence ID" value="KAK9999623.1"/>
    <property type="molecule type" value="Genomic_DNA"/>
</dbReference>
<feature type="compositionally biased region" description="Basic residues" evidence="2">
    <location>
        <begin position="83"/>
        <end position="97"/>
    </location>
</feature>
<organism evidence="3 4">
    <name type="scientific">Lithocarpus litseifolius</name>
    <dbReference type="NCBI Taxonomy" id="425828"/>
    <lineage>
        <taxon>Eukaryota</taxon>
        <taxon>Viridiplantae</taxon>
        <taxon>Streptophyta</taxon>
        <taxon>Embryophyta</taxon>
        <taxon>Tracheophyta</taxon>
        <taxon>Spermatophyta</taxon>
        <taxon>Magnoliopsida</taxon>
        <taxon>eudicotyledons</taxon>
        <taxon>Gunneridae</taxon>
        <taxon>Pentapetalae</taxon>
        <taxon>rosids</taxon>
        <taxon>fabids</taxon>
        <taxon>Fagales</taxon>
        <taxon>Fagaceae</taxon>
        <taxon>Lithocarpus</taxon>
    </lineage>
</organism>
<dbReference type="Proteomes" id="UP001459277">
    <property type="component" value="Unassembled WGS sequence"/>
</dbReference>
<keyword evidence="4" id="KW-1185">Reference proteome</keyword>
<comment type="caution">
    <text evidence="3">The sequence shown here is derived from an EMBL/GenBank/DDBJ whole genome shotgun (WGS) entry which is preliminary data.</text>
</comment>
<evidence type="ECO:0000256" key="2">
    <source>
        <dbReference type="SAM" id="MobiDB-lite"/>
    </source>
</evidence>
<reference evidence="3 4" key="1">
    <citation type="submission" date="2024-01" db="EMBL/GenBank/DDBJ databases">
        <title>A telomere-to-telomere, gap-free genome of sweet tea (Lithocarpus litseifolius).</title>
        <authorList>
            <person name="Zhou J."/>
        </authorList>
    </citation>
    <scope>NUCLEOTIDE SEQUENCE [LARGE SCALE GENOMIC DNA]</scope>
    <source>
        <strain evidence="3">Zhou-2022a</strain>
        <tissue evidence="3">Leaf</tissue>
    </source>
</reference>
<feature type="region of interest" description="Disordered" evidence="2">
    <location>
        <begin position="64"/>
        <end position="98"/>
    </location>
</feature>
<feature type="compositionally biased region" description="Low complexity" evidence="2">
    <location>
        <begin position="142"/>
        <end position="153"/>
    </location>
</feature>
<sequence>MELNGPTRFRPRKSTSSERFLGAFPHAPHENPSSSTTNAATTSNAAVELNEDDVFWTGSYSEADENQNQNQSQHHSTSPSTPRHLHLHHNSNNHGHNHLLNYQKSFAQPEANGFGILAALPENETASPSLRNVSHFYHKASVSSSSSSSSSSSRMIPAIPKPPVDRMSLPSSVKYQSAPVNVPVMSQAMRSPHEFDDVNDDDDDGVDSEMLPPHEIVARAQSPMLACSVLEGAGRTLKGRDLRRVRNAVWRRTGEKTMLLNVGDMKGMEPEKILMVRQNKDGSSRGSSFLPRKEKPLVQLRPIGGVDQRSAILNLMERLALGRMLD</sequence>
<feature type="region of interest" description="Disordered" evidence="2">
    <location>
        <begin position="1"/>
        <end position="46"/>
    </location>
</feature>
<dbReference type="AlphaFoldDB" id="A0AAW2CNL4"/>
<evidence type="ECO:0000313" key="3">
    <source>
        <dbReference type="EMBL" id="KAK9999623.1"/>
    </source>
</evidence>
<evidence type="ECO:0000256" key="1">
    <source>
        <dbReference type="ARBA" id="ARBA00034773"/>
    </source>
</evidence>
<evidence type="ECO:0000313" key="4">
    <source>
        <dbReference type="Proteomes" id="UP001459277"/>
    </source>
</evidence>
<dbReference type="PANTHER" id="PTHR33083:SF50">
    <property type="entry name" value="PROTEIN S40-7"/>
    <property type="match status" value="1"/>
</dbReference>
<evidence type="ECO:0008006" key="5">
    <source>
        <dbReference type="Google" id="ProtNLM"/>
    </source>
</evidence>
<feature type="region of interest" description="Disordered" evidence="2">
    <location>
        <begin position="142"/>
        <end position="165"/>
    </location>
</feature>
<name>A0AAW2CNL4_9ROSI</name>
<dbReference type="GO" id="GO:0010150">
    <property type="term" value="P:leaf senescence"/>
    <property type="evidence" value="ECO:0007669"/>
    <property type="project" value="UniProtKB-ARBA"/>
</dbReference>
<comment type="similarity">
    <text evidence="1">Belongs to the senescence regulator S40 family.</text>
</comment>